<dbReference type="AlphaFoldDB" id="A0A8S3DP29"/>
<dbReference type="EMBL" id="CAJOBI010216767">
    <property type="protein sequence ID" value="CAF5031597.1"/>
    <property type="molecule type" value="Genomic_DNA"/>
</dbReference>
<dbReference type="Proteomes" id="UP000681720">
    <property type="component" value="Unassembled WGS sequence"/>
</dbReference>
<organism evidence="2 3">
    <name type="scientific">Rotaria magnacalcarata</name>
    <dbReference type="NCBI Taxonomy" id="392030"/>
    <lineage>
        <taxon>Eukaryota</taxon>
        <taxon>Metazoa</taxon>
        <taxon>Spiralia</taxon>
        <taxon>Gnathifera</taxon>
        <taxon>Rotifera</taxon>
        <taxon>Eurotatoria</taxon>
        <taxon>Bdelloidea</taxon>
        <taxon>Philodinida</taxon>
        <taxon>Philodinidae</taxon>
        <taxon>Rotaria</taxon>
    </lineage>
</organism>
<reference evidence="2" key="1">
    <citation type="submission" date="2021-02" db="EMBL/GenBank/DDBJ databases">
        <authorList>
            <person name="Nowell W R."/>
        </authorList>
    </citation>
    <scope>NUCLEOTIDE SEQUENCE</scope>
</reference>
<protein>
    <submittedName>
        <fullName evidence="2">Uncharacterized protein</fullName>
    </submittedName>
</protein>
<evidence type="ECO:0000313" key="3">
    <source>
        <dbReference type="Proteomes" id="UP000676336"/>
    </source>
</evidence>
<name>A0A8S3DP29_9BILA</name>
<proteinExistence type="predicted"/>
<gene>
    <name evidence="1" type="ORF">GIL414_LOCUS54433</name>
    <name evidence="2" type="ORF">SMN809_LOCUS58147</name>
</gene>
<dbReference type="Proteomes" id="UP000676336">
    <property type="component" value="Unassembled WGS sequence"/>
</dbReference>
<evidence type="ECO:0000313" key="2">
    <source>
        <dbReference type="EMBL" id="CAF5031597.1"/>
    </source>
</evidence>
<comment type="caution">
    <text evidence="2">The sequence shown here is derived from an EMBL/GenBank/DDBJ whole genome shotgun (WGS) entry which is preliminary data.</text>
</comment>
<accession>A0A8S3DP29</accession>
<sequence>PANHQRSRPPSTTPKYYHQQKSFANANLNFTNDDNYFERNTLSPSFHSDYQAVYL</sequence>
<dbReference type="EMBL" id="CAJOBJ010190933">
    <property type="protein sequence ID" value="CAF4953074.1"/>
    <property type="molecule type" value="Genomic_DNA"/>
</dbReference>
<feature type="non-terminal residue" evidence="2">
    <location>
        <position position="1"/>
    </location>
</feature>
<evidence type="ECO:0000313" key="1">
    <source>
        <dbReference type="EMBL" id="CAF4953074.1"/>
    </source>
</evidence>